<dbReference type="SMART" id="SM00493">
    <property type="entry name" value="TOPRIM"/>
    <property type="match status" value="1"/>
</dbReference>
<dbReference type="Gene3D" id="3.40.1360.10">
    <property type="match status" value="1"/>
</dbReference>
<protein>
    <submittedName>
        <fullName evidence="2">Toprim domain-containing protein</fullName>
    </submittedName>
</protein>
<dbReference type="InterPro" id="IPR006171">
    <property type="entry name" value="TOPRIM_dom"/>
</dbReference>
<evidence type="ECO:0000313" key="2">
    <source>
        <dbReference type="EMBL" id="TWP31325.1"/>
    </source>
</evidence>
<proteinExistence type="predicted"/>
<dbReference type="EMBL" id="SELH01000003">
    <property type="protein sequence ID" value="TWP31325.1"/>
    <property type="molecule type" value="Genomic_DNA"/>
</dbReference>
<evidence type="ECO:0000259" key="1">
    <source>
        <dbReference type="PROSITE" id="PS50880"/>
    </source>
</evidence>
<reference evidence="2 3" key="1">
    <citation type="submission" date="2019-02" db="EMBL/GenBank/DDBJ databases">
        <title>Apibacter muscae sp. nov.: a novel member of the house fly microbiota.</title>
        <authorList>
            <person name="Park R."/>
        </authorList>
    </citation>
    <scope>NUCLEOTIDE SEQUENCE [LARGE SCALE GENOMIC DNA]</scope>
    <source>
        <strain evidence="2 3">AL1</strain>
    </source>
</reference>
<dbReference type="Pfam" id="PF13155">
    <property type="entry name" value="Toprim_2"/>
    <property type="match status" value="1"/>
</dbReference>
<dbReference type="SUPFAM" id="SSF56731">
    <property type="entry name" value="DNA primase core"/>
    <property type="match status" value="1"/>
</dbReference>
<dbReference type="PROSITE" id="PS50880">
    <property type="entry name" value="TOPRIM"/>
    <property type="match status" value="1"/>
</dbReference>
<dbReference type="SUPFAM" id="SSF52540">
    <property type="entry name" value="P-loop containing nucleoside triphosphate hydrolases"/>
    <property type="match status" value="1"/>
</dbReference>
<evidence type="ECO:0000313" key="3">
    <source>
        <dbReference type="Proteomes" id="UP000319499"/>
    </source>
</evidence>
<gene>
    <name evidence="2" type="ORF">ETU09_00035</name>
</gene>
<comment type="caution">
    <text evidence="2">The sequence shown here is derived from an EMBL/GenBank/DDBJ whole genome shotgun (WGS) entry which is preliminary data.</text>
</comment>
<organism evidence="2 3">
    <name type="scientific">Apibacter muscae</name>
    <dbReference type="NCBI Taxonomy" id="2509004"/>
    <lineage>
        <taxon>Bacteria</taxon>
        <taxon>Pseudomonadati</taxon>
        <taxon>Bacteroidota</taxon>
        <taxon>Flavobacteriia</taxon>
        <taxon>Flavobacteriales</taxon>
        <taxon>Weeksellaceae</taxon>
        <taxon>Apibacter</taxon>
    </lineage>
</organism>
<accession>A0A563DM81</accession>
<dbReference type="InterPro" id="IPR027417">
    <property type="entry name" value="P-loop_NTPase"/>
</dbReference>
<sequence>MKSNLKQSKTAREYTEKRALDYQKLEIGYNGRTYKGLVNCIVFPLKDPNHKIVSLYGRSIKAEAENKHYYLKDRKGLYPRYPQIDTQVLILTESIIDCASLLQIENLNSEIKNLSLLSCYGVNGFTQEHREVIRTLKELEEIIIAFDNDQAGKTATEKLQIEINELRKGLKISTIELPNKDINETLQLHKPEIFTQLLEQRKELILSPDKEEAIKGKEFNTSIEPIKQEPQAKTEYLSLNQINGLIGASGIIGEENTRLLLFIIASSYKTQSPLHAIVQGSSGSGKTHLISKIAQLIPQEDVLKFTRITESSLYNWGEWDLVGKLMVIEDLDGLKEEALYSLRELISNQQLSSSVSIKDKKGNIKSTHKKVRGVFSSLSATTKAEVYEDNISRSFILAVDESTQQSKKIIQYQNRKYAGEVSQNQEKQAKEKLQNYLRNLQQVEVINPYATKLELPEEVHKIRRLNQMYQSIIRQITYLNQRQRKYQDGKIYTEIEDLEQATEILFESILLKIDELDGSLRQFYERLKKHIKDKNQEFTQREIRQALNISKSQLQRYIHHLLELDYIRQSGGYTNRGLRYKIDYWDNYQKLRNRIKQSLYEQIETLKTNKIHQESPKGSLESI</sequence>
<keyword evidence="3" id="KW-1185">Reference proteome</keyword>
<name>A0A563DM81_9FLAO</name>
<dbReference type="AlphaFoldDB" id="A0A563DM81"/>
<feature type="domain" description="Toprim" evidence="1">
    <location>
        <begin position="87"/>
        <end position="178"/>
    </location>
</feature>
<dbReference type="OrthoDB" id="9804281at2"/>
<dbReference type="Proteomes" id="UP000319499">
    <property type="component" value="Unassembled WGS sequence"/>
</dbReference>